<gene>
    <name evidence="1" type="ordered locus">Hbut_1215</name>
</gene>
<evidence type="ECO:0000313" key="1">
    <source>
        <dbReference type="EMBL" id="ABM81049.1"/>
    </source>
</evidence>
<sequence length="249" mass="26833">MAIKLLVSGLLELESGKTWFTVGLATALRTLGARVMAYKPVAAYNIWSSWDPVESSLRHGILAGNDALIYIEQLGDSNIHLVNPVSLMLAYPDPLLFSGVAQYLARISSIEGMVVLARFSSCAEGSAVHYYVPENVERLGPSFRKIVEELVKATGATPISASRLVEKLSTASAAENLAACLTILDRSYDVVVIESFNNAVVPFAGLEGRVDYFIVVAPGRAIVFDGDKLRKVSEIVSGLVMLKTDKVLA</sequence>
<dbReference type="RefSeq" id="WP_011822367.1">
    <property type="nucleotide sequence ID" value="NC_008818.1"/>
</dbReference>
<dbReference type="HOGENOM" id="CLU_084678_0_0_2"/>
<dbReference type="AlphaFoldDB" id="A2BM38"/>
<dbReference type="EnsemblBacteria" id="ABM81049">
    <property type="protein sequence ID" value="ABM81049"/>
    <property type="gene ID" value="Hbut_1215"/>
</dbReference>
<evidence type="ECO:0000313" key="2">
    <source>
        <dbReference type="Proteomes" id="UP000002593"/>
    </source>
</evidence>
<dbReference type="SUPFAM" id="SSF52540">
    <property type="entry name" value="P-loop containing nucleoside triphosphate hydrolases"/>
    <property type="match status" value="1"/>
</dbReference>
<reference evidence="1 2" key="1">
    <citation type="journal article" date="2007" name="Archaea">
        <title>The genome of Hyperthermus butylicus: a sulfur-reducing, peptide fermenting, neutrophilic Crenarchaeote growing up to 108 degrees C.</title>
        <authorList>
            <person name="Brugger K."/>
            <person name="Chen L."/>
            <person name="Stark M."/>
            <person name="Zibat A."/>
            <person name="Redder P."/>
            <person name="Ruepp A."/>
            <person name="Awayez M."/>
            <person name="She Q."/>
            <person name="Garrett R.A."/>
            <person name="Klenk H.P."/>
        </authorList>
    </citation>
    <scope>NUCLEOTIDE SEQUENCE [LARGE SCALE GENOMIC DNA]</scope>
    <source>
        <strain evidence="2">DSM 5456 / JCM 9403 / PLM1-5</strain>
    </source>
</reference>
<name>A2BM38_HYPBU</name>
<dbReference type="STRING" id="415426.Hbut_1215"/>
<dbReference type="eggNOG" id="arCOG04328">
    <property type="taxonomic scope" value="Archaea"/>
</dbReference>
<dbReference type="Proteomes" id="UP000002593">
    <property type="component" value="Chromosome"/>
</dbReference>
<dbReference type="InterPro" id="IPR027417">
    <property type="entry name" value="P-loop_NTPase"/>
</dbReference>
<dbReference type="Gene3D" id="3.40.50.300">
    <property type="entry name" value="P-loop containing nucleotide triphosphate hydrolases"/>
    <property type="match status" value="1"/>
</dbReference>
<keyword evidence="2" id="KW-1185">Reference proteome</keyword>
<dbReference type="GeneID" id="4782090"/>
<protein>
    <submittedName>
        <fullName evidence="1">Conserved archaeal protein</fullName>
    </submittedName>
</protein>
<dbReference type="OrthoDB" id="39107at2157"/>
<dbReference type="KEGG" id="hbu:Hbut_1215"/>
<proteinExistence type="predicted"/>
<dbReference type="EMBL" id="CP000493">
    <property type="protein sequence ID" value="ABM81049.1"/>
    <property type="molecule type" value="Genomic_DNA"/>
</dbReference>
<organism evidence="1 2">
    <name type="scientific">Hyperthermus butylicus (strain DSM 5456 / JCM 9403 / PLM1-5)</name>
    <dbReference type="NCBI Taxonomy" id="415426"/>
    <lineage>
        <taxon>Archaea</taxon>
        <taxon>Thermoproteota</taxon>
        <taxon>Thermoprotei</taxon>
        <taxon>Desulfurococcales</taxon>
        <taxon>Pyrodictiaceae</taxon>
        <taxon>Hyperthermus</taxon>
    </lineage>
</organism>
<accession>A2BM38</accession>